<feature type="transmembrane region" description="Helical" evidence="3">
    <location>
        <begin position="139"/>
        <end position="169"/>
    </location>
</feature>
<keyword evidence="2 3" id="KW-1133">Transmembrane helix</keyword>
<evidence type="ECO:0000256" key="2">
    <source>
        <dbReference type="ARBA" id="ARBA00022989"/>
    </source>
</evidence>
<dbReference type="PATRIC" id="fig|1195236.3.peg.4064"/>
<dbReference type="PANTHER" id="PTHR37815">
    <property type="entry name" value="UPF0397 PROTEIN BC_2624-RELATED"/>
    <property type="match status" value="1"/>
</dbReference>
<evidence type="ECO:0000313" key="5">
    <source>
        <dbReference type="Proteomes" id="UP000014155"/>
    </source>
</evidence>
<feature type="transmembrane region" description="Helical" evidence="3">
    <location>
        <begin position="7"/>
        <end position="24"/>
    </location>
</feature>
<comment type="caution">
    <text evidence="4">The sequence shown here is derived from an EMBL/GenBank/DDBJ whole genome shotgun (WGS) entry which is preliminary data.</text>
</comment>
<dbReference type="AlphaFoldDB" id="S0FPM3"/>
<sequence length="179" mass="18893">MKISTRKIVLTAMMIALVFIITYLPFLHIPSPVPPGYFNIGDAAIMVAAILLGRKAGLAAGAIGAALADLAYGAFIFVPITFIVKGIEGYVVGAIAHKKADQGPDYIRRIVAVAAGAIIIVAGYFILELTFYRMIDNSLAVAAIISEVPGNLVQGGVSAVIAYIFIAILDKTNVMKKLN</sequence>
<keyword evidence="3" id="KW-0472">Membrane</keyword>
<dbReference type="STRING" id="1195236.CTER_3854"/>
<dbReference type="Pfam" id="PF07155">
    <property type="entry name" value="ECF-ribofla_trS"/>
    <property type="match status" value="1"/>
</dbReference>
<keyword evidence="5" id="KW-1185">Reference proteome</keyword>
<evidence type="ECO:0000313" key="4">
    <source>
        <dbReference type="EMBL" id="EMS70418.1"/>
    </source>
</evidence>
<protein>
    <submittedName>
        <fullName evidence="4">Putative membrane protein</fullName>
    </submittedName>
</protein>
<dbReference type="RefSeq" id="WP_004628275.1">
    <property type="nucleotide sequence ID" value="NZ_AORV01000054.1"/>
</dbReference>
<keyword evidence="1 3" id="KW-0812">Transmembrane</keyword>
<feature type="transmembrane region" description="Helical" evidence="3">
    <location>
        <begin position="107"/>
        <end position="127"/>
    </location>
</feature>
<dbReference type="PANTHER" id="PTHR37815:SF3">
    <property type="entry name" value="UPF0397 PROTEIN SPR0429"/>
    <property type="match status" value="1"/>
</dbReference>
<organism evidence="4 5">
    <name type="scientific">Ruminiclostridium cellobioparum subsp. termitidis CT1112</name>
    <dbReference type="NCBI Taxonomy" id="1195236"/>
    <lineage>
        <taxon>Bacteria</taxon>
        <taxon>Bacillati</taxon>
        <taxon>Bacillota</taxon>
        <taxon>Clostridia</taxon>
        <taxon>Eubacteriales</taxon>
        <taxon>Oscillospiraceae</taxon>
        <taxon>Ruminiclostridium</taxon>
    </lineage>
</organism>
<evidence type="ECO:0000256" key="1">
    <source>
        <dbReference type="ARBA" id="ARBA00022692"/>
    </source>
</evidence>
<dbReference type="eggNOG" id="COG4720">
    <property type="taxonomic scope" value="Bacteria"/>
</dbReference>
<reference evidence="4 5" key="1">
    <citation type="journal article" date="2013" name="Genome Announc.">
        <title>Draft Genome Sequence of the Cellulolytic, Mesophilic, Anaerobic Bacterium Clostridium termitidis Strain CT1112 (DSM 5398).</title>
        <authorList>
            <person name="Lal S."/>
            <person name="Ramachandran U."/>
            <person name="Zhang X."/>
            <person name="Munir R."/>
            <person name="Sparling R."/>
            <person name="Levin D.B."/>
        </authorList>
    </citation>
    <scope>NUCLEOTIDE SEQUENCE [LARGE SCALE GENOMIC DNA]</scope>
    <source>
        <strain evidence="4 5">CT1112</strain>
    </source>
</reference>
<feature type="transmembrane region" description="Helical" evidence="3">
    <location>
        <begin position="65"/>
        <end position="87"/>
    </location>
</feature>
<evidence type="ECO:0000256" key="3">
    <source>
        <dbReference type="SAM" id="Phobius"/>
    </source>
</evidence>
<dbReference type="Proteomes" id="UP000014155">
    <property type="component" value="Unassembled WGS sequence"/>
</dbReference>
<proteinExistence type="predicted"/>
<dbReference type="Gene3D" id="1.10.1760.20">
    <property type="match status" value="1"/>
</dbReference>
<accession>S0FPM3</accession>
<dbReference type="InterPro" id="IPR009825">
    <property type="entry name" value="ECF_substrate-spec-like"/>
</dbReference>
<name>S0FPM3_RUMCE</name>
<dbReference type="EMBL" id="AORV01000054">
    <property type="protein sequence ID" value="EMS70418.1"/>
    <property type="molecule type" value="Genomic_DNA"/>
</dbReference>
<dbReference type="GO" id="GO:0016020">
    <property type="term" value="C:membrane"/>
    <property type="evidence" value="ECO:0007669"/>
    <property type="project" value="InterPro"/>
</dbReference>
<gene>
    <name evidence="4" type="ORF">CTER_3854</name>
</gene>